<evidence type="ECO:0000313" key="12">
    <source>
        <dbReference type="EMBL" id="CAI6362936.1"/>
    </source>
</evidence>
<dbReference type="SMART" id="SM00487">
    <property type="entry name" value="DEXDc"/>
    <property type="match status" value="1"/>
</dbReference>
<dbReference type="InterPro" id="IPR044574">
    <property type="entry name" value="ARIP4-like"/>
</dbReference>
<dbReference type="InterPro" id="IPR001650">
    <property type="entry name" value="Helicase_C-like"/>
</dbReference>
<comment type="caution">
    <text evidence="12">The sequence shown here is derived from an EMBL/GenBank/DDBJ whole genome shotgun (WGS) entry which is preliminary data.</text>
</comment>
<dbReference type="GO" id="GO:0003677">
    <property type="term" value="F:DNA binding"/>
    <property type="evidence" value="ECO:0007669"/>
    <property type="project" value="UniProtKB-KW"/>
</dbReference>
<evidence type="ECO:0000256" key="1">
    <source>
        <dbReference type="ARBA" id="ARBA00004123"/>
    </source>
</evidence>
<keyword evidence="5" id="KW-0347">Helicase</keyword>
<dbReference type="SUPFAM" id="SSF52540">
    <property type="entry name" value="P-loop containing nucleoside triphosphate hydrolases"/>
    <property type="match status" value="2"/>
</dbReference>
<dbReference type="SMART" id="SM00490">
    <property type="entry name" value="HELICc"/>
    <property type="match status" value="1"/>
</dbReference>
<dbReference type="Pfam" id="PF00271">
    <property type="entry name" value="Helicase_C"/>
    <property type="match status" value="1"/>
</dbReference>
<dbReference type="CDD" id="cd18007">
    <property type="entry name" value="DEXHc_ATRX-like"/>
    <property type="match status" value="1"/>
</dbReference>
<feature type="compositionally biased region" description="Polar residues" evidence="9">
    <location>
        <begin position="1038"/>
        <end position="1048"/>
    </location>
</feature>
<evidence type="ECO:0008006" key="14">
    <source>
        <dbReference type="Google" id="ProtNLM"/>
    </source>
</evidence>
<dbReference type="Proteomes" id="UP001160148">
    <property type="component" value="Unassembled WGS sequence"/>
</dbReference>
<organism evidence="12 13">
    <name type="scientific">Macrosiphum euphorbiae</name>
    <name type="common">potato aphid</name>
    <dbReference type="NCBI Taxonomy" id="13131"/>
    <lineage>
        <taxon>Eukaryota</taxon>
        <taxon>Metazoa</taxon>
        <taxon>Ecdysozoa</taxon>
        <taxon>Arthropoda</taxon>
        <taxon>Hexapoda</taxon>
        <taxon>Insecta</taxon>
        <taxon>Pterygota</taxon>
        <taxon>Neoptera</taxon>
        <taxon>Paraneoptera</taxon>
        <taxon>Hemiptera</taxon>
        <taxon>Sternorrhyncha</taxon>
        <taxon>Aphidomorpha</taxon>
        <taxon>Aphidoidea</taxon>
        <taxon>Aphididae</taxon>
        <taxon>Macrosiphini</taxon>
        <taxon>Macrosiphum</taxon>
    </lineage>
</organism>
<dbReference type="InterPro" id="IPR000330">
    <property type="entry name" value="SNF2_N"/>
</dbReference>
<evidence type="ECO:0000256" key="4">
    <source>
        <dbReference type="ARBA" id="ARBA00022801"/>
    </source>
</evidence>
<evidence type="ECO:0000256" key="9">
    <source>
        <dbReference type="SAM" id="MobiDB-lite"/>
    </source>
</evidence>
<accession>A0AAV0X5D2</accession>
<gene>
    <name evidence="12" type="ORF">MEUPH1_LOCUS17953</name>
</gene>
<comment type="subcellular location">
    <subcellularLocation>
        <location evidence="1">Nucleus</location>
    </subcellularLocation>
</comment>
<protein>
    <recommendedName>
        <fullName evidence="14">Transcriptional regulator ATRX</fullName>
    </recommendedName>
</protein>
<proteinExistence type="inferred from homology"/>
<evidence type="ECO:0000313" key="13">
    <source>
        <dbReference type="Proteomes" id="UP001160148"/>
    </source>
</evidence>
<dbReference type="GO" id="GO:0004386">
    <property type="term" value="F:helicase activity"/>
    <property type="evidence" value="ECO:0007669"/>
    <property type="project" value="UniProtKB-KW"/>
</dbReference>
<keyword evidence="4" id="KW-0378">Hydrolase</keyword>
<evidence type="ECO:0000256" key="2">
    <source>
        <dbReference type="ARBA" id="ARBA00007025"/>
    </source>
</evidence>
<dbReference type="Gene3D" id="3.40.50.300">
    <property type="entry name" value="P-loop containing nucleotide triphosphate hydrolases"/>
    <property type="match status" value="1"/>
</dbReference>
<feature type="region of interest" description="Disordered" evidence="9">
    <location>
        <begin position="1"/>
        <end position="24"/>
    </location>
</feature>
<sequence>MAKSKTRTGKNTANNKAKIPKKNCKNMSKTKPELITKQVCKNSETNNDIILQLMTKYTELNQTFEYILYSNKYKHTLTDVFNIIKMLFSKLEELQKHDVDLKNIFENINLNNKIKGLIQSTAINLSHVVEQLDVNESTFLNFARNFRPLTTNTDNQEVTDSLVSSCASIPIVSENLIVSEDPIVSEYPMVSSSQSCSNNCLNQKIKIENISDQLVTNIFGGQYTIVLSSDDEYEELNDNNSCKKQYSTKSKPIKSEDLVSYVMGSDIKDMFDHDSSSHDVVSPSRQSQDIIIPKSKSQHRTPVPKIRKVKPKVSNEAVDEARKADFNLRKRQIDRMKVVSNIVKELHLKPHDIVLEFDTVKKIPLVKISKELAKVLKVHQVEGIHFLWNTVFETVEKINNTEGTGCVLAHRMGIGKTLQIITIIYTILCHTQINIKTFLIICPPGLIYNWMDEIYKWLKDIDVDEVVKVYDLPKTQKLYNITNIATWKSKGGILILSYENFKSLVNCKQSDLQEAFYHTLVDPGPDVVILDEGHYIKNTQTILLKSLTQIRTKRRIVLTGTPMQNSLKEYHTLVEFVKPNILGNLTDFVTTFIKPIDAGQFIDSHDEDVKIMKQRTFILHKLLQNTVHRIDDKNLKPLFTNKIEYTIEVNLTKFQCELYEKFLHYNKASNDGYNVFLCLHVLTLITLHPLTLYRLKHFKNSKQRELGTSVDEKLSKDLSWIDSYGEDPRFFEAKQSNKITYVLNTIHECSKRNEKVLCFLKSPLALDALEHFLQQEKKWILGEDYLRMDGKTPLSIRNQMCEAFNNPENTAKVFLLSMGTGVLGYNMVGANRVLLLSTSWNPSNDLQAIYRCLRFGQKKTVFVNRLLAKGTVEPKAYYRQISKLGMASSVVDLQHMSRKVSYEQTNDLFTFDSTKHFNQLLPNTKDPVLNQLIRYNLESISDFKEHDSMLVESVEEQLTIEERRALWLSFKNKQLPTKSLIKPKPLTKLLNTDELIEKYKTNKKIGESSGSTINIQPKEPQAVIHSNESHSSRMHTHINSTKQSQTPISKRKHSTLTSTTETVNNPTLSNSQLKIPKLFEKSDRHRHVEPIQNQFRSFQQKTFNHHKRHLASHYRAPLSNTLADRHRPDNFRHQSYSINKTWYPNNQTSTENNILNRSGTLVSEKTFHQTKSQGEKLCVMH</sequence>
<dbReference type="GO" id="GO:0016887">
    <property type="term" value="F:ATP hydrolysis activity"/>
    <property type="evidence" value="ECO:0007669"/>
    <property type="project" value="InterPro"/>
</dbReference>
<dbReference type="PANTHER" id="PTHR45797">
    <property type="entry name" value="RAD54-LIKE"/>
    <property type="match status" value="1"/>
</dbReference>
<dbReference type="AlphaFoldDB" id="A0AAV0X5D2"/>
<dbReference type="Pfam" id="PF00176">
    <property type="entry name" value="SNF2-rel_dom"/>
    <property type="match status" value="1"/>
</dbReference>
<evidence type="ECO:0000256" key="3">
    <source>
        <dbReference type="ARBA" id="ARBA00022741"/>
    </source>
</evidence>
<name>A0AAV0X5D2_9HEMI</name>
<dbReference type="PROSITE" id="PS51192">
    <property type="entry name" value="HELICASE_ATP_BIND_1"/>
    <property type="match status" value="1"/>
</dbReference>
<evidence type="ECO:0000259" key="11">
    <source>
        <dbReference type="PROSITE" id="PS51194"/>
    </source>
</evidence>
<dbReference type="GO" id="GO:0005524">
    <property type="term" value="F:ATP binding"/>
    <property type="evidence" value="ECO:0007669"/>
    <property type="project" value="UniProtKB-KW"/>
</dbReference>
<dbReference type="InterPro" id="IPR014001">
    <property type="entry name" value="Helicase_ATP-bd"/>
</dbReference>
<keyword evidence="8" id="KW-0539">Nucleus</keyword>
<feature type="compositionally biased region" description="Polar residues" evidence="9">
    <location>
        <begin position="1055"/>
        <end position="1071"/>
    </location>
</feature>
<dbReference type="PROSITE" id="PS51194">
    <property type="entry name" value="HELICASE_CTER"/>
    <property type="match status" value="1"/>
</dbReference>
<dbReference type="PANTHER" id="PTHR45797:SF1">
    <property type="entry name" value="HELICASE ARIP4"/>
    <property type="match status" value="1"/>
</dbReference>
<evidence type="ECO:0000256" key="7">
    <source>
        <dbReference type="ARBA" id="ARBA00023125"/>
    </source>
</evidence>
<dbReference type="CDD" id="cd18793">
    <property type="entry name" value="SF2_C_SNF"/>
    <property type="match status" value="1"/>
</dbReference>
<dbReference type="EMBL" id="CARXXK010000003">
    <property type="protein sequence ID" value="CAI6362936.1"/>
    <property type="molecule type" value="Genomic_DNA"/>
</dbReference>
<keyword evidence="7" id="KW-0238">DNA-binding</keyword>
<dbReference type="InterPro" id="IPR049730">
    <property type="entry name" value="SNF2/RAD54-like_C"/>
</dbReference>
<dbReference type="InterPro" id="IPR027417">
    <property type="entry name" value="P-loop_NTPase"/>
</dbReference>
<reference evidence="12 13" key="1">
    <citation type="submission" date="2023-01" db="EMBL/GenBank/DDBJ databases">
        <authorList>
            <person name="Whitehead M."/>
        </authorList>
    </citation>
    <scope>NUCLEOTIDE SEQUENCE [LARGE SCALE GENOMIC DNA]</scope>
</reference>
<comment type="similarity">
    <text evidence="2">Belongs to the SNF2/RAD54 helicase family.</text>
</comment>
<evidence type="ECO:0000256" key="8">
    <source>
        <dbReference type="ARBA" id="ARBA00023242"/>
    </source>
</evidence>
<keyword evidence="6" id="KW-0067">ATP-binding</keyword>
<dbReference type="InterPro" id="IPR038718">
    <property type="entry name" value="SNF2-like_sf"/>
</dbReference>
<keyword evidence="3" id="KW-0547">Nucleotide-binding</keyword>
<evidence type="ECO:0000256" key="6">
    <source>
        <dbReference type="ARBA" id="ARBA00022840"/>
    </source>
</evidence>
<feature type="domain" description="Helicase C-terminal" evidence="11">
    <location>
        <begin position="741"/>
        <end position="909"/>
    </location>
</feature>
<dbReference type="GO" id="GO:0005634">
    <property type="term" value="C:nucleus"/>
    <property type="evidence" value="ECO:0007669"/>
    <property type="project" value="UniProtKB-SubCell"/>
</dbReference>
<evidence type="ECO:0000256" key="5">
    <source>
        <dbReference type="ARBA" id="ARBA00022806"/>
    </source>
</evidence>
<feature type="domain" description="Helicase ATP-binding" evidence="10">
    <location>
        <begin position="397"/>
        <end position="580"/>
    </location>
</feature>
<keyword evidence="13" id="KW-1185">Reference proteome</keyword>
<dbReference type="Gene3D" id="3.40.50.10810">
    <property type="entry name" value="Tandem AAA-ATPase domain"/>
    <property type="match status" value="1"/>
</dbReference>
<evidence type="ECO:0000259" key="10">
    <source>
        <dbReference type="PROSITE" id="PS51192"/>
    </source>
</evidence>
<feature type="region of interest" description="Disordered" evidence="9">
    <location>
        <begin position="1038"/>
        <end position="1071"/>
    </location>
</feature>